<dbReference type="InterPro" id="IPR004017">
    <property type="entry name" value="Cys_rich_dom"/>
</dbReference>
<dbReference type="Proteomes" id="UP000007013">
    <property type="component" value="Chromosome"/>
</dbReference>
<dbReference type="AlphaFoldDB" id="B1ZXF8"/>
<proteinExistence type="predicted"/>
<evidence type="ECO:0000259" key="2">
    <source>
        <dbReference type="Pfam" id="PF02754"/>
    </source>
</evidence>
<organism evidence="3 4">
    <name type="scientific">Opitutus terrae (strain DSM 11246 / JCM 15787 / PB90-1)</name>
    <dbReference type="NCBI Taxonomy" id="452637"/>
    <lineage>
        <taxon>Bacteria</taxon>
        <taxon>Pseudomonadati</taxon>
        <taxon>Verrucomicrobiota</taxon>
        <taxon>Opitutia</taxon>
        <taxon>Opitutales</taxon>
        <taxon>Opitutaceae</taxon>
        <taxon>Opitutus</taxon>
    </lineage>
</organism>
<evidence type="ECO:0000313" key="4">
    <source>
        <dbReference type="Proteomes" id="UP000007013"/>
    </source>
</evidence>
<keyword evidence="1 3" id="KW-0560">Oxidoreductase</keyword>
<dbReference type="HOGENOM" id="CLU_052147_1_0_0"/>
<dbReference type="PANTHER" id="PTHR42947:SF1">
    <property type="entry name" value="COB--COM HETERODISULFIDE REDUCTASE SUBUNIT B 1"/>
    <property type="match status" value="1"/>
</dbReference>
<gene>
    <name evidence="3" type="ordered locus">Oter_3676</name>
</gene>
<dbReference type="RefSeq" id="WP_012376482.1">
    <property type="nucleotide sequence ID" value="NC_010571.1"/>
</dbReference>
<feature type="domain" description="Cysteine-rich" evidence="2">
    <location>
        <begin position="150"/>
        <end position="238"/>
    </location>
</feature>
<dbReference type="EC" id="1.8.98.1" evidence="3"/>
<accession>B1ZXF8</accession>
<reference evidence="3 4" key="1">
    <citation type="journal article" date="2011" name="J. Bacteriol.">
        <title>Genome sequence of the verrucomicrobium Opitutus terrae PB90-1, an abundant inhabitant of rice paddy soil ecosystems.</title>
        <authorList>
            <person name="van Passel M.W."/>
            <person name="Kant R."/>
            <person name="Palva A."/>
            <person name="Copeland A."/>
            <person name="Lucas S."/>
            <person name="Lapidus A."/>
            <person name="Glavina del Rio T."/>
            <person name="Pitluck S."/>
            <person name="Goltsman E."/>
            <person name="Clum A."/>
            <person name="Sun H."/>
            <person name="Schmutz J."/>
            <person name="Larimer F.W."/>
            <person name="Land M.L."/>
            <person name="Hauser L."/>
            <person name="Kyrpides N."/>
            <person name="Mikhailova N."/>
            <person name="Richardson P.P."/>
            <person name="Janssen P.H."/>
            <person name="de Vos W.M."/>
            <person name="Smidt H."/>
        </authorList>
    </citation>
    <scope>NUCLEOTIDE SEQUENCE [LARGE SCALE GENOMIC DNA]</scope>
    <source>
        <strain evidence="4">DSM 11246 / JCM 15787 / PB90-1</strain>
    </source>
</reference>
<dbReference type="GO" id="GO:0051912">
    <property type="term" value="F:CoB--CoM heterodisulfide reductase activity"/>
    <property type="evidence" value="ECO:0007669"/>
    <property type="project" value="UniProtKB-EC"/>
</dbReference>
<dbReference type="EMBL" id="CP001032">
    <property type="protein sequence ID" value="ACB76953.1"/>
    <property type="molecule type" value="Genomic_DNA"/>
</dbReference>
<feature type="domain" description="Cysteine-rich" evidence="2">
    <location>
        <begin position="6"/>
        <end position="87"/>
    </location>
</feature>
<dbReference type="Gene3D" id="1.20.1050.140">
    <property type="match status" value="1"/>
</dbReference>
<name>B1ZXF8_OPITP</name>
<dbReference type="eggNOG" id="COG2048">
    <property type="taxonomic scope" value="Bacteria"/>
</dbReference>
<evidence type="ECO:0000313" key="3">
    <source>
        <dbReference type="EMBL" id="ACB76953.1"/>
    </source>
</evidence>
<protein>
    <submittedName>
        <fullName evidence="3">CoB--CoM heterodisulfide reductase</fullName>
        <ecNumber evidence="3">1.8.98.1</ecNumber>
    </submittedName>
</protein>
<dbReference type="PANTHER" id="PTHR42947">
    <property type="entry name" value="COB--COM HETERODISULFIDE REDUCTASE SUBUNIT B 1"/>
    <property type="match status" value="1"/>
</dbReference>
<evidence type="ECO:0000256" key="1">
    <source>
        <dbReference type="ARBA" id="ARBA00023002"/>
    </source>
</evidence>
<dbReference type="OrthoDB" id="9777685at2"/>
<keyword evidence="4" id="KW-1185">Reference proteome</keyword>
<dbReference type="InterPro" id="IPR051278">
    <property type="entry name" value="HdrB/HdrD_reductase"/>
</dbReference>
<dbReference type="KEGG" id="ote:Oter_3676"/>
<dbReference type="Pfam" id="PF02754">
    <property type="entry name" value="CCG"/>
    <property type="match status" value="2"/>
</dbReference>
<sequence length="300" mass="32733">MNLNYSYFPGCSLKGLGRAYEESLLPVMKHLGVEMQELDDWNCCGATAYMSVSEEKACVLAARNLAIAEQAGAQDLITPCSACYLVLNKAKHAMTDSPAIRDTVHRALGAAKLTYSGKTAVRHPLDILVHDIGLDVVKEKVVRPLKGLKVAPYYGCQVVRPYSTFDDAWNPTTMDRLLKTLGAEVVPFPLKTKCCGASLTGTIPEAGLRLSYIILKEALRRGADVIATICPLCQFNLDGYHDQIERHWGNVRIPTVYFTQLMGLAFGLPAKQLGLHRCLVPLRLPASVAPIPSPATPTQP</sequence>
<dbReference type="STRING" id="452637.Oter_3676"/>